<evidence type="ECO:0000256" key="1">
    <source>
        <dbReference type="ARBA" id="ARBA00007198"/>
    </source>
</evidence>
<dbReference type="SUPFAM" id="SSF52833">
    <property type="entry name" value="Thioredoxin-like"/>
    <property type="match status" value="1"/>
</dbReference>
<dbReference type="EMBL" id="JAANAS010000039">
    <property type="protein sequence ID" value="NGZ89616.1"/>
    <property type="molecule type" value="Genomic_DNA"/>
</dbReference>
<evidence type="ECO:0008006" key="5">
    <source>
        <dbReference type="Google" id="ProtNLM"/>
    </source>
</evidence>
<dbReference type="RefSeq" id="WP_166399877.1">
    <property type="nucleotide sequence ID" value="NZ_JAANAS010000039.1"/>
</dbReference>
<evidence type="ECO:0000256" key="2">
    <source>
        <dbReference type="PROSITE-ProRule" id="PRU01282"/>
    </source>
</evidence>
<proteinExistence type="inferred from homology"/>
<comment type="caution">
    <text evidence="3">The sequence shown here is derived from an EMBL/GenBank/DDBJ whole genome shotgun (WGS) entry which is preliminary data.</text>
</comment>
<dbReference type="Proteomes" id="UP000643701">
    <property type="component" value="Unassembled WGS sequence"/>
</dbReference>
<organism evidence="3 4">
    <name type="scientific">Psychroflexus maritimus</name>
    <dbReference type="NCBI Taxonomy" id="2714865"/>
    <lineage>
        <taxon>Bacteria</taxon>
        <taxon>Pseudomonadati</taxon>
        <taxon>Bacteroidota</taxon>
        <taxon>Flavobacteriia</taxon>
        <taxon>Flavobacteriales</taxon>
        <taxon>Flavobacteriaceae</taxon>
        <taxon>Psychroflexus</taxon>
    </lineage>
</organism>
<keyword evidence="4" id="KW-1185">Reference proteome</keyword>
<dbReference type="PROSITE" id="PS51353">
    <property type="entry name" value="ARSC"/>
    <property type="match status" value="1"/>
</dbReference>
<dbReference type="InterPro" id="IPR036249">
    <property type="entry name" value="Thioredoxin-like_sf"/>
</dbReference>
<sequence length="130" mass="14473">MVTDKKLIQIYCNPKDFLTEKCIAVAKASKASIQIIDIAKDILTGTDWKWLAEMLDIEVSDLINTNHIKYMEVYGSNAQIDEIGAIKILQNSPEVLYYPIAVRGKRAIQAKSETAILKLHNSATGEVPIP</sequence>
<evidence type="ECO:0000313" key="4">
    <source>
        <dbReference type="Proteomes" id="UP000643701"/>
    </source>
</evidence>
<gene>
    <name evidence="3" type="ORF">G7034_05045</name>
</gene>
<dbReference type="Gene3D" id="3.40.30.10">
    <property type="entry name" value="Glutaredoxin"/>
    <property type="match status" value="1"/>
</dbReference>
<evidence type="ECO:0000313" key="3">
    <source>
        <dbReference type="EMBL" id="NGZ89616.1"/>
    </source>
</evidence>
<dbReference type="InterPro" id="IPR006660">
    <property type="entry name" value="Arsenate_reductase-like"/>
</dbReference>
<reference evidence="3" key="1">
    <citation type="submission" date="2020-03" db="EMBL/GenBank/DDBJ databases">
        <title>Psychroflexus Maritimus sp. nov., isolate from marine sediment.</title>
        <authorList>
            <person name="Zhong Y.-L."/>
        </authorList>
    </citation>
    <scope>NUCLEOTIDE SEQUENCE</scope>
    <source>
        <strain evidence="3">C1</strain>
    </source>
</reference>
<comment type="similarity">
    <text evidence="1 2">Belongs to the ArsC family.</text>
</comment>
<accession>A0A967E6C5</accession>
<dbReference type="AlphaFoldDB" id="A0A967E6C5"/>
<name>A0A967E6C5_9FLAO</name>
<protein>
    <recommendedName>
        <fullName evidence="5">Arsenate reductase, glutaredoxin family</fullName>
    </recommendedName>
</protein>